<dbReference type="PANTHER" id="PTHR10954">
    <property type="entry name" value="RIBONUCLEASE H2 SUBUNIT A"/>
    <property type="match status" value="1"/>
</dbReference>
<keyword evidence="9 14" id="KW-0540">Nuclease</keyword>
<dbReference type="GO" id="GO:0005737">
    <property type="term" value="C:cytoplasm"/>
    <property type="evidence" value="ECO:0007669"/>
    <property type="project" value="UniProtKB-SubCell"/>
</dbReference>
<dbReference type="InterPro" id="IPR012337">
    <property type="entry name" value="RNaseH-like_sf"/>
</dbReference>
<dbReference type="InterPro" id="IPR036397">
    <property type="entry name" value="RNaseH_sf"/>
</dbReference>
<comment type="subcellular location">
    <subcellularLocation>
        <location evidence="4 14">Cytoplasm</location>
    </subcellularLocation>
</comment>
<evidence type="ECO:0000256" key="5">
    <source>
        <dbReference type="ARBA" id="ARBA00007383"/>
    </source>
</evidence>
<sequence>MQQRTLFEAPPRDGLHLERRARRRGFFHVAGVDEVGRGPLAGPVVAAAVILPERPNLPGVTDSKKLSAPRRQALVESIYGEALSVGIGLADPEEIDRINILQASFQAMVRALSALDPPPDFVLVDGPYTLPLKIPHQGIRQGDAKSLSIGAASIVAKVYRDRLMDKLDELYPQYGFKKHKGYPTRAHREALRRHGPSPVHRLSFKGVREHCNGSALSLDSSPK</sequence>
<evidence type="ECO:0000259" key="17">
    <source>
        <dbReference type="PROSITE" id="PS51975"/>
    </source>
</evidence>
<dbReference type="InterPro" id="IPR001352">
    <property type="entry name" value="RNase_HII/HIII"/>
</dbReference>
<evidence type="ECO:0000256" key="12">
    <source>
        <dbReference type="ARBA" id="ARBA00022801"/>
    </source>
</evidence>
<dbReference type="PROSITE" id="PS51975">
    <property type="entry name" value="RNASE_H_2"/>
    <property type="match status" value="1"/>
</dbReference>
<feature type="binding site" evidence="14 15">
    <location>
        <position position="34"/>
    </location>
    <ligand>
        <name>a divalent metal cation</name>
        <dbReference type="ChEBI" id="CHEBI:60240"/>
    </ligand>
</feature>
<dbReference type="GO" id="GO:0004523">
    <property type="term" value="F:RNA-DNA hybrid ribonuclease activity"/>
    <property type="evidence" value="ECO:0007669"/>
    <property type="project" value="UniProtKB-UniRule"/>
</dbReference>
<dbReference type="EC" id="3.1.26.4" evidence="6 14"/>
<dbReference type="HAMAP" id="MF_00052_B">
    <property type="entry name" value="RNase_HII_B"/>
    <property type="match status" value="1"/>
</dbReference>
<keyword evidence="12 14" id="KW-0378">Hydrolase</keyword>
<evidence type="ECO:0000256" key="10">
    <source>
        <dbReference type="ARBA" id="ARBA00022723"/>
    </source>
</evidence>
<dbReference type="STRING" id="1121390.SAMN02746041_02434"/>
<evidence type="ECO:0000256" key="6">
    <source>
        <dbReference type="ARBA" id="ARBA00012180"/>
    </source>
</evidence>
<dbReference type="FunFam" id="3.30.420.10:FF:000006">
    <property type="entry name" value="Ribonuclease HII"/>
    <property type="match status" value="1"/>
</dbReference>
<name>A0A1W1XPI2_9BACT</name>
<keyword evidence="11 14" id="KW-0255">Endonuclease</keyword>
<comment type="cofactor">
    <cofactor evidence="2">
        <name>Mg(2+)</name>
        <dbReference type="ChEBI" id="CHEBI:18420"/>
    </cofactor>
</comment>
<dbReference type="RefSeq" id="WP_084058158.1">
    <property type="nucleotide sequence ID" value="NZ_FWXF01000014.1"/>
</dbReference>
<dbReference type="InterPro" id="IPR024567">
    <property type="entry name" value="RNase_HII/HIII_dom"/>
</dbReference>
<dbReference type="GO" id="GO:0043137">
    <property type="term" value="P:DNA replication, removal of RNA primer"/>
    <property type="evidence" value="ECO:0007669"/>
    <property type="project" value="TreeGrafter"/>
</dbReference>
<dbReference type="SUPFAM" id="SSF53098">
    <property type="entry name" value="Ribonuclease H-like"/>
    <property type="match status" value="1"/>
</dbReference>
<comment type="catalytic activity">
    <reaction evidence="1 14 15 16">
        <text>Endonucleolytic cleavage to 5'-phosphomonoester.</text>
        <dbReference type="EC" id="3.1.26.4"/>
    </reaction>
</comment>
<dbReference type="GO" id="GO:0030145">
    <property type="term" value="F:manganese ion binding"/>
    <property type="evidence" value="ECO:0007669"/>
    <property type="project" value="UniProtKB-UniRule"/>
</dbReference>
<dbReference type="EMBL" id="FWXF01000014">
    <property type="protein sequence ID" value="SMC25806.1"/>
    <property type="molecule type" value="Genomic_DNA"/>
</dbReference>
<dbReference type="Gene3D" id="3.30.420.10">
    <property type="entry name" value="Ribonuclease H-like superfamily/Ribonuclease H"/>
    <property type="match status" value="1"/>
</dbReference>
<feature type="binding site" evidence="14 15">
    <location>
        <position position="125"/>
    </location>
    <ligand>
        <name>a divalent metal cation</name>
        <dbReference type="ChEBI" id="CHEBI:60240"/>
    </ligand>
</feature>
<organism evidence="18 19">
    <name type="scientific">Desulfacinum hydrothermale DSM 13146</name>
    <dbReference type="NCBI Taxonomy" id="1121390"/>
    <lineage>
        <taxon>Bacteria</taxon>
        <taxon>Pseudomonadati</taxon>
        <taxon>Thermodesulfobacteriota</taxon>
        <taxon>Syntrophobacteria</taxon>
        <taxon>Syntrophobacterales</taxon>
        <taxon>Syntrophobacteraceae</taxon>
        <taxon>Desulfacinum</taxon>
    </lineage>
</organism>
<keyword evidence="8 14" id="KW-0963">Cytoplasm</keyword>
<proteinExistence type="inferred from homology"/>
<gene>
    <name evidence="14" type="primary">rnhB</name>
    <name evidence="18" type="ORF">SAMN02746041_02434</name>
</gene>
<dbReference type="GO" id="GO:0032299">
    <property type="term" value="C:ribonuclease H2 complex"/>
    <property type="evidence" value="ECO:0007669"/>
    <property type="project" value="TreeGrafter"/>
</dbReference>
<dbReference type="InterPro" id="IPR022898">
    <property type="entry name" value="RNase_HII"/>
</dbReference>
<dbReference type="GO" id="GO:0003723">
    <property type="term" value="F:RNA binding"/>
    <property type="evidence" value="ECO:0007669"/>
    <property type="project" value="UniProtKB-UniRule"/>
</dbReference>
<dbReference type="Proteomes" id="UP000192783">
    <property type="component" value="Unassembled WGS sequence"/>
</dbReference>
<dbReference type="CDD" id="cd07182">
    <property type="entry name" value="RNase_HII_bacteria_HII_like"/>
    <property type="match status" value="1"/>
</dbReference>
<evidence type="ECO:0000256" key="2">
    <source>
        <dbReference type="ARBA" id="ARBA00001946"/>
    </source>
</evidence>
<evidence type="ECO:0000256" key="15">
    <source>
        <dbReference type="PROSITE-ProRule" id="PRU01319"/>
    </source>
</evidence>
<keyword evidence="19" id="KW-1185">Reference proteome</keyword>
<evidence type="ECO:0000256" key="14">
    <source>
        <dbReference type="HAMAP-Rule" id="MF_00052"/>
    </source>
</evidence>
<dbReference type="NCBIfam" id="NF000594">
    <property type="entry name" value="PRK00015.1-1"/>
    <property type="match status" value="1"/>
</dbReference>
<dbReference type="Pfam" id="PF01351">
    <property type="entry name" value="RNase_HII"/>
    <property type="match status" value="1"/>
</dbReference>
<comment type="cofactor">
    <cofactor evidence="14 15">
        <name>Mn(2+)</name>
        <dbReference type="ChEBI" id="CHEBI:29035"/>
    </cofactor>
    <cofactor evidence="14 15">
        <name>Mg(2+)</name>
        <dbReference type="ChEBI" id="CHEBI:18420"/>
    </cofactor>
    <text evidence="14 15">Manganese or magnesium. Binds 1 divalent metal ion per monomer in the absence of substrate. May bind a second metal ion after substrate binding.</text>
</comment>
<evidence type="ECO:0000313" key="19">
    <source>
        <dbReference type="Proteomes" id="UP000192783"/>
    </source>
</evidence>
<keyword evidence="10 14" id="KW-0479">Metal-binding</keyword>
<evidence type="ECO:0000256" key="4">
    <source>
        <dbReference type="ARBA" id="ARBA00004496"/>
    </source>
</evidence>
<evidence type="ECO:0000256" key="8">
    <source>
        <dbReference type="ARBA" id="ARBA00022490"/>
    </source>
</evidence>
<evidence type="ECO:0000256" key="7">
    <source>
        <dbReference type="ARBA" id="ARBA00019179"/>
    </source>
</evidence>
<evidence type="ECO:0000256" key="1">
    <source>
        <dbReference type="ARBA" id="ARBA00000077"/>
    </source>
</evidence>
<dbReference type="AlphaFoldDB" id="A0A1W1XPI2"/>
<evidence type="ECO:0000313" key="18">
    <source>
        <dbReference type="EMBL" id="SMC25806.1"/>
    </source>
</evidence>
<feature type="domain" description="RNase H type-2" evidence="17">
    <location>
        <begin position="27"/>
        <end position="216"/>
    </location>
</feature>
<evidence type="ECO:0000256" key="3">
    <source>
        <dbReference type="ARBA" id="ARBA00004065"/>
    </source>
</evidence>
<protein>
    <recommendedName>
        <fullName evidence="7 14">Ribonuclease HII</fullName>
        <shortName evidence="14">RNase HII</shortName>
        <ecNumber evidence="6 14">3.1.26.4</ecNumber>
    </recommendedName>
</protein>
<dbReference type="GO" id="GO:0006298">
    <property type="term" value="P:mismatch repair"/>
    <property type="evidence" value="ECO:0007669"/>
    <property type="project" value="TreeGrafter"/>
</dbReference>
<evidence type="ECO:0000256" key="13">
    <source>
        <dbReference type="ARBA" id="ARBA00023211"/>
    </source>
</evidence>
<accession>A0A1W1XPI2</accession>
<dbReference type="NCBIfam" id="NF000595">
    <property type="entry name" value="PRK00015.1-3"/>
    <property type="match status" value="1"/>
</dbReference>
<comment type="similarity">
    <text evidence="5 14 16">Belongs to the RNase HII family.</text>
</comment>
<evidence type="ECO:0000256" key="16">
    <source>
        <dbReference type="RuleBase" id="RU003515"/>
    </source>
</evidence>
<evidence type="ECO:0000256" key="11">
    <source>
        <dbReference type="ARBA" id="ARBA00022759"/>
    </source>
</evidence>
<keyword evidence="13 14" id="KW-0464">Manganese</keyword>
<dbReference type="OrthoDB" id="9803420at2"/>
<feature type="binding site" evidence="14 15">
    <location>
        <position position="33"/>
    </location>
    <ligand>
        <name>a divalent metal cation</name>
        <dbReference type="ChEBI" id="CHEBI:60240"/>
    </ligand>
</feature>
<comment type="function">
    <text evidence="3 14 16">Endonuclease that specifically degrades the RNA of RNA-DNA hybrids.</text>
</comment>
<evidence type="ECO:0000256" key="9">
    <source>
        <dbReference type="ARBA" id="ARBA00022722"/>
    </source>
</evidence>
<dbReference type="PANTHER" id="PTHR10954:SF18">
    <property type="entry name" value="RIBONUCLEASE HII"/>
    <property type="match status" value="1"/>
</dbReference>
<reference evidence="18 19" key="1">
    <citation type="submission" date="2017-04" db="EMBL/GenBank/DDBJ databases">
        <authorList>
            <person name="Afonso C.L."/>
            <person name="Miller P.J."/>
            <person name="Scott M.A."/>
            <person name="Spackman E."/>
            <person name="Goraichik I."/>
            <person name="Dimitrov K.M."/>
            <person name="Suarez D.L."/>
            <person name="Swayne D.E."/>
        </authorList>
    </citation>
    <scope>NUCLEOTIDE SEQUENCE [LARGE SCALE GENOMIC DNA]</scope>
    <source>
        <strain evidence="18 19">DSM 13146</strain>
    </source>
</reference>